<evidence type="ECO:0000313" key="4">
    <source>
        <dbReference type="Proteomes" id="UP000253529"/>
    </source>
</evidence>
<dbReference type="PROSITE" id="PS51733">
    <property type="entry name" value="BPL_LPL_CATALYTIC"/>
    <property type="match status" value="1"/>
</dbReference>
<dbReference type="Proteomes" id="UP000253529">
    <property type="component" value="Unassembled WGS sequence"/>
</dbReference>
<proteinExistence type="predicted"/>
<evidence type="ECO:0000256" key="1">
    <source>
        <dbReference type="ARBA" id="ARBA00022598"/>
    </source>
</evidence>
<sequence length="266" mass="27509">MSGGATRGAARADWRIDRLETVDSTNEEARRRAFAGDAGNLWIVAAAQTAGRGRRGRAWVSPTGNLHASALLIDPCPQARSPQLGFVAGVALAKAAEDVGAGSARLKWPNDLVVDGAKCAGMLLEAAALPDRRIACVVGVGVNCAHAPEGVGYPTAALAGGAVAASDLFRRLAARFAEALDLWARGENFAAIRAAWLERAAGVGALVRIEDARGRREGAFLGLDADGRLLFRGEGGLEAIEAADLWISPEPNRAPVAASADSRGNA</sequence>
<protein>
    <submittedName>
        <fullName evidence="3">BirA family biotin operon repressor/biotin-[acetyl-CoA-carboxylase] ligase</fullName>
    </submittedName>
</protein>
<dbReference type="Gene3D" id="3.30.930.10">
    <property type="entry name" value="Bira Bifunctional Protein, Domain 2"/>
    <property type="match status" value="1"/>
</dbReference>
<keyword evidence="4" id="KW-1185">Reference proteome</keyword>
<dbReference type="Pfam" id="PF03099">
    <property type="entry name" value="BPL_LplA_LipB"/>
    <property type="match status" value="1"/>
</dbReference>
<keyword evidence="1 3" id="KW-0436">Ligase</keyword>
<dbReference type="EMBL" id="QNRK01000023">
    <property type="protein sequence ID" value="RBP09106.1"/>
    <property type="molecule type" value="Genomic_DNA"/>
</dbReference>
<reference evidence="3 4" key="1">
    <citation type="submission" date="2018-06" db="EMBL/GenBank/DDBJ databases">
        <title>Genomic Encyclopedia of Type Strains, Phase IV (KMG-IV): sequencing the most valuable type-strain genomes for metagenomic binning, comparative biology and taxonomic classification.</title>
        <authorList>
            <person name="Goeker M."/>
        </authorList>
    </citation>
    <scope>NUCLEOTIDE SEQUENCE [LARGE SCALE GENOMIC DNA]</scope>
    <source>
        <strain evidence="3 4">DSM 24875</strain>
    </source>
</reference>
<dbReference type="CDD" id="cd16442">
    <property type="entry name" value="BPL"/>
    <property type="match status" value="1"/>
</dbReference>
<organism evidence="3 4">
    <name type="scientific">Roseiarcus fermentans</name>
    <dbReference type="NCBI Taxonomy" id="1473586"/>
    <lineage>
        <taxon>Bacteria</taxon>
        <taxon>Pseudomonadati</taxon>
        <taxon>Pseudomonadota</taxon>
        <taxon>Alphaproteobacteria</taxon>
        <taxon>Hyphomicrobiales</taxon>
        <taxon>Roseiarcaceae</taxon>
        <taxon>Roseiarcus</taxon>
    </lineage>
</organism>
<dbReference type="GO" id="GO:0004077">
    <property type="term" value="F:biotin--[biotin carboxyl-carrier protein] ligase activity"/>
    <property type="evidence" value="ECO:0007669"/>
    <property type="project" value="InterPro"/>
</dbReference>
<dbReference type="NCBIfam" id="TIGR00121">
    <property type="entry name" value="birA_ligase"/>
    <property type="match status" value="1"/>
</dbReference>
<comment type="caution">
    <text evidence="3">The sequence shown here is derived from an EMBL/GenBank/DDBJ whole genome shotgun (WGS) entry which is preliminary data.</text>
</comment>
<dbReference type="PANTHER" id="PTHR12835:SF5">
    <property type="entry name" value="BIOTIN--PROTEIN LIGASE"/>
    <property type="match status" value="1"/>
</dbReference>
<evidence type="ECO:0000259" key="2">
    <source>
        <dbReference type="PROSITE" id="PS51733"/>
    </source>
</evidence>
<gene>
    <name evidence="3" type="ORF">DFR50_12378</name>
</gene>
<dbReference type="InterPro" id="IPR004143">
    <property type="entry name" value="BPL_LPL_catalytic"/>
</dbReference>
<dbReference type="InterPro" id="IPR004408">
    <property type="entry name" value="Biotin_CoA_COase_ligase"/>
</dbReference>
<dbReference type="OrthoDB" id="9807064at2"/>
<dbReference type="SUPFAM" id="SSF55681">
    <property type="entry name" value="Class II aaRS and biotin synthetases"/>
    <property type="match status" value="1"/>
</dbReference>
<dbReference type="AlphaFoldDB" id="A0A366F4N1"/>
<accession>A0A366F4N1</accession>
<dbReference type="InterPro" id="IPR045864">
    <property type="entry name" value="aa-tRNA-synth_II/BPL/LPL"/>
</dbReference>
<evidence type="ECO:0000313" key="3">
    <source>
        <dbReference type="EMBL" id="RBP09106.1"/>
    </source>
</evidence>
<dbReference type="PANTHER" id="PTHR12835">
    <property type="entry name" value="BIOTIN PROTEIN LIGASE"/>
    <property type="match status" value="1"/>
</dbReference>
<dbReference type="RefSeq" id="WP_113890963.1">
    <property type="nucleotide sequence ID" value="NZ_QNRK01000023.1"/>
</dbReference>
<name>A0A366F4N1_9HYPH</name>
<feature type="domain" description="BPL/LPL catalytic" evidence="2">
    <location>
        <begin position="17"/>
        <end position="184"/>
    </location>
</feature>
<dbReference type="GO" id="GO:0005737">
    <property type="term" value="C:cytoplasm"/>
    <property type="evidence" value="ECO:0007669"/>
    <property type="project" value="TreeGrafter"/>
</dbReference>